<accession>A0A160T7Q0</accession>
<keyword evidence="4" id="KW-1185">Reference proteome</keyword>
<evidence type="ECO:0000313" key="4">
    <source>
        <dbReference type="Proteomes" id="UP000215027"/>
    </source>
</evidence>
<evidence type="ECO:0000313" key="3">
    <source>
        <dbReference type="EMBL" id="CUS06022.1"/>
    </source>
</evidence>
<feature type="domain" description="Histidine kinase/HSP90-like ATPase" evidence="2">
    <location>
        <begin position="13"/>
        <end position="130"/>
    </location>
</feature>
<keyword evidence="1 3" id="KW-0418">Kinase</keyword>
<organism evidence="3 4">
    <name type="scientific">Candidatus Promineifilum breve</name>
    <dbReference type="NCBI Taxonomy" id="1806508"/>
    <lineage>
        <taxon>Bacteria</taxon>
        <taxon>Bacillati</taxon>
        <taxon>Chloroflexota</taxon>
        <taxon>Ardenticatenia</taxon>
        <taxon>Candidatus Promineifilales</taxon>
        <taxon>Candidatus Promineifilaceae</taxon>
        <taxon>Candidatus Promineifilum</taxon>
    </lineage>
</organism>
<dbReference type="InterPro" id="IPR003594">
    <property type="entry name" value="HATPase_dom"/>
</dbReference>
<protein>
    <submittedName>
        <fullName evidence="3">Anti-sigma regulatory factor, serine/threonine protein kinase</fullName>
    </submittedName>
</protein>
<dbReference type="InterPro" id="IPR036890">
    <property type="entry name" value="HATPase_C_sf"/>
</dbReference>
<name>A0A160T7Q0_9CHLR</name>
<evidence type="ECO:0000256" key="1">
    <source>
        <dbReference type="ARBA" id="ARBA00022527"/>
    </source>
</evidence>
<dbReference type="InterPro" id="IPR050267">
    <property type="entry name" value="Anti-sigma-factor_SerPK"/>
</dbReference>
<sequence>MNLEPLTVGGHADNLSQVLDYVVWAAAAFGLDDAATYRLALAVDEIATNVVQHGYEDYHLSGDLTIWAETTERQLILCLEDTGRPFDPRQAPRPADLDRPLEERRDGGLGIFLALWGVDGFAYDSEGGRNRSTFMMESAPAMPDDE</sequence>
<dbReference type="GO" id="GO:0004674">
    <property type="term" value="F:protein serine/threonine kinase activity"/>
    <property type="evidence" value="ECO:0007669"/>
    <property type="project" value="UniProtKB-KW"/>
</dbReference>
<dbReference type="Gene3D" id="3.30.565.10">
    <property type="entry name" value="Histidine kinase-like ATPase, C-terminal domain"/>
    <property type="match status" value="1"/>
</dbReference>
<dbReference type="Proteomes" id="UP000215027">
    <property type="component" value="Chromosome II"/>
</dbReference>
<dbReference type="AlphaFoldDB" id="A0A160T7Q0"/>
<proteinExistence type="predicted"/>
<dbReference type="CDD" id="cd16936">
    <property type="entry name" value="HATPase_RsbW-like"/>
    <property type="match status" value="1"/>
</dbReference>
<dbReference type="Pfam" id="PF13581">
    <property type="entry name" value="HATPase_c_2"/>
    <property type="match status" value="1"/>
</dbReference>
<reference evidence="3" key="1">
    <citation type="submission" date="2016-01" db="EMBL/GenBank/DDBJ databases">
        <authorList>
            <person name="Mcilroy J.S."/>
            <person name="Karst M S."/>
            <person name="Albertsen M."/>
        </authorList>
    </citation>
    <scope>NUCLEOTIDE SEQUENCE</scope>
    <source>
        <strain evidence="3">Cfx-K</strain>
    </source>
</reference>
<dbReference type="SUPFAM" id="SSF55874">
    <property type="entry name" value="ATPase domain of HSP90 chaperone/DNA topoisomerase II/histidine kinase"/>
    <property type="match status" value="1"/>
</dbReference>
<keyword evidence="1 3" id="KW-0808">Transferase</keyword>
<dbReference type="EMBL" id="LN890656">
    <property type="protein sequence ID" value="CUS06022.1"/>
    <property type="molecule type" value="Genomic_DNA"/>
</dbReference>
<keyword evidence="1 3" id="KW-0723">Serine/threonine-protein kinase</keyword>
<gene>
    <name evidence="3" type="ORF">CFX0092_B0488</name>
</gene>
<dbReference type="RefSeq" id="WP_197699944.1">
    <property type="nucleotide sequence ID" value="NZ_LN890656.1"/>
</dbReference>
<evidence type="ECO:0000259" key="2">
    <source>
        <dbReference type="Pfam" id="PF13581"/>
    </source>
</evidence>
<dbReference type="KEGG" id="pbf:CFX0092_B0488"/>
<dbReference type="PANTHER" id="PTHR35526">
    <property type="entry name" value="ANTI-SIGMA-F FACTOR RSBW-RELATED"/>
    <property type="match status" value="1"/>
</dbReference>
<dbReference type="PANTHER" id="PTHR35526:SF6">
    <property type="entry name" value="SLR1861 PROTEIN"/>
    <property type="match status" value="1"/>
</dbReference>